<proteinExistence type="predicted"/>
<keyword evidence="1" id="KW-0812">Transmembrane</keyword>
<accession>A0ABD3BZ48</accession>
<protein>
    <submittedName>
        <fullName evidence="3">Uncharacterized protein</fullName>
    </submittedName>
</protein>
<evidence type="ECO:0000256" key="1">
    <source>
        <dbReference type="SAM" id="Phobius"/>
    </source>
</evidence>
<feature type="transmembrane region" description="Helical" evidence="1">
    <location>
        <begin position="42"/>
        <end position="61"/>
    </location>
</feature>
<name>A0ABD3BZ48_9LAMI</name>
<keyword evidence="1" id="KW-1133">Transmembrane helix</keyword>
<reference evidence="4" key="1">
    <citation type="journal article" date="2024" name="IScience">
        <title>Strigolactones Initiate the Formation of Haustorium-like Structures in Castilleja.</title>
        <authorList>
            <person name="Buerger M."/>
            <person name="Peterson D."/>
            <person name="Chory J."/>
        </authorList>
    </citation>
    <scope>NUCLEOTIDE SEQUENCE [LARGE SCALE GENOMIC DNA]</scope>
</reference>
<feature type="signal peptide" evidence="2">
    <location>
        <begin position="1"/>
        <end position="24"/>
    </location>
</feature>
<dbReference type="EMBL" id="JAVIJP010000060">
    <property type="protein sequence ID" value="KAL3622488.1"/>
    <property type="molecule type" value="Genomic_DNA"/>
</dbReference>
<keyword evidence="2" id="KW-0732">Signal</keyword>
<evidence type="ECO:0000313" key="3">
    <source>
        <dbReference type="EMBL" id="KAL3622488.1"/>
    </source>
</evidence>
<feature type="chain" id="PRO_5044822653" evidence="2">
    <location>
        <begin position="25"/>
        <end position="63"/>
    </location>
</feature>
<dbReference type="AlphaFoldDB" id="A0ABD3BZ48"/>
<evidence type="ECO:0000256" key="2">
    <source>
        <dbReference type="SAM" id="SignalP"/>
    </source>
</evidence>
<keyword evidence="1" id="KW-0472">Membrane</keyword>
<organism evidence="3 4">
    <name type="scientific">Castilleja foliolosa</name>
    <dbReference type="NCBI Taxonomy" id="1961234"/>
    <lineage>
        <taxon>Eukaryota</taxon>
        <taxon>Viridiplantae</taxon>
        <taxon>Streptophyta</taxon>
        <taxon>Embryophyta</taxon>
        <taxon>Tracheophyta</taxon>
        <taxon>Spermatophyta</taxon>
        <taxon>Magnoliopsida</taxon>
        <taxon>eudicotyledons</taxon>
        <taxon>Gunneridae</taxon>
        <taxon>Pentapetalae</taxon>
        <taxon>asterids</taxon>
        <taxon>lamiids</taxon>
        <taxon>Lamiales</taxon>
        <taxon>Orobanchaceae</taxon>
        <taxon>Pedicularideae</taxon>
        <taxon>Castillejinae</taxon>
        <taxon>Castilleja</taxon>
    </lineage>
</organism>
<gene>
    <name evidence="3" type="ORF">CASFOL_033899</name>
</gene>
<keyword evidence="4" id="KW-1185">Reference proteome</keyword>
<evidence type="ECO:0000313" key="4">
    <source>
        <dbReference type="Proteomes" id="UP001632038"/>
    </source>
</evidence>
<dbReference type="Proteomes" id="UP001632038">
    <property type="component" value="Unassembled WGS sequence"/>
</dbReference>
<sequence length="63" mass="6467">MASFKALMILMFVAMMAKFSSVMAQAEAPAAPAPNTGFGTTLPVSTAVLASSVVLSLMALMKN</sequence>
<comment type="caution">
    <text evidence="3">The sequence shown here is derived from an EMBL/GenBank/DDBJ whole genome shotgun (WGS) entry which is preliminary data.</text>
</comment>